<dbReference type="EMBL" id="GBRH01237196">
    <property type="protein sequence ID" value="JAD60699.1"/>
    <property type="molecule type" value="Transcribed_RNA"/>
</dbReference>
<protein>
    <submittedName>
        <fullName evidence="2">Uncharacterized protein</fullName>
    </submittedName>
</protein>
<organism evidence="2">
    <name type="scientific">Arundo donax</name>
    <name type="common">Giant reed</name>
    <name type="synonym">Donax arundinaceus</name>
    <dbReference type="NCBI Taxonomy" id="35708"/>
    <lineage>
        <taxon>Eukaryota</taxon>
        <taxon>Viridiplantae</taxon>
        <taxon>Streptophyta</taxon>
        <taxon>Embryophyta</taxon>
        <taxon>Tracheophyta</taxon>
        <taxon>Spermatophyta</taxon>
        <taxon>Magnoliopsida</taxon>
        <taxon>Liliopsida</taxon>
        <taxon>Poales</taxon>
        <taxon>Poaceae</taxon>
        <taxon>PACMAD clade</taxon>
        <taxon>Arundinoideae</taxon>
        <taxon>Arundineae</taxon>
        <taxon>Arundo</taxon>
    </lineage>
</organism>
<name>A0A0A9B9S0_ARUDO</name>
<proteinExistence type="predicted"/>
<feature type="region of interest" description="Disordered" evidence="1">
    <location>
        <begin position="1"/>
        <end position="77"/>
    </location>
</feature>
<sequence length="77" mass="8183">MPKCSSARIGLKKGTPHNPSPRGIAQAQGQKNPSTGRGAQAESNPSEKKGTGSFRSNNHLKNLKLPRVSALPIHFPD</sequence>
<evidence type="ECO:0000256" key="1">
    <source>
        <dbReference type="SAM" id="MobiDB-lite"/>
    </source>
</evidence>
<reference evidence="2" key="1">
    <citation type="submission" date="2014-09" db="EMBL/GenBank/DDBJ databases">
        <authorList>
            <person name="Magalhaes I.L.F."/>
            <person name="Oliveira U."/>
            <person name="Santos F.R."/>
            <person name="Vidigal T.H.D.A."/>
            <person name="Brescovit A.D."/>
            <person name="Santos A.J."/>
        </authorList>
    </citation>
    <scope>NUCLEOTIDE SEQUENCE</scope>
    <source>
        <tissue evidence="2">Shoot tissue taken approximately 20 cm above the soil surface</tissue>
    </source>
</reference>
<accession>A0A0A9B9S0</accession>
<evidence type="ECO:0000313" key="2">
    <source>
        <dbReference type="EMBL" id="JAD60699.1"/>
    </source>
</evidence>
<feature type="compositionally biased region" description="Polar residues" evidence="1">
    <location>
        <begin position="27"/>
        <end position="44"/>
    </location>
</feature>
<reference evidence="2" key="2">
    <citation type="journal article" date="2015" name="Data Brief">
        <title>Shoot transcriptome of the giant reed, Arundo donax.</title>
        <authorList>
            <person name="Barrero R.A."/>
            <person name="Guerrero F.D."/>
            <person name="Moolhuijzen P."/>
            <person name="Goolsby J.A."/>
            <person name="Tidwell J."/>
            <person name="Bellgard S.E."/>
            <person name="Bellgard M.I."/>
        </authorList>
    </citation>
    <scope>NUCLEOTIDE SEQUENCE</scope>
    <source>
        <tissue evidence="2">Shoot tissue taken approximately 20 cm above the soil surface</tissue>
    </source>
</reference>
<dbReference type="AlphaFoldDB" id="A0A0A9B9S0"/>